<sequence>MPTALVTGATGLSGNAIVRHLQGLPEWTRVLTLSRSRQVSPHPKITHVTVDLCEASDSIADSVKGQIQGIEYVFYCAYLADPDPDVTFNVNVQMLQTLISVLRRSGALPSLKRIILVTGLKQYGVQLGQPKQPMHEADPWLEGEPWPKNFYYEQQRTLINAAREDGDSWSWVVTYPQDIIGVARGNFMNIATALGLYASVSTSLGQGEIPFPGAKKTYLAFNSWTSARLHAEFCVWAALKPEAGNQGFNVTNGDTESWHNLWPRLVERYGGKIPPVMFPHGDTGSFGDFEAWHSVSQFQPAIVKHEEAIGLKGEFSTRHNEVHQQIDTVKWAQRPEVRAKWEELREEFGLESETWDKATWRFATFLLSREFSCVVSMSKARKFGWTGYVDTWDAFEETFDTLEREGILPPAQKLKRGTHRI</sequence>
<evidence type="ECO:0000313" key="3">
    <source>
        <dbReference type="Proteomes" id="UP001610446"/>
    </source>
</evidence>
<proteinExistence type="predicted"/>
<name>A0ABR4JPT7_9EURO</name>
<keyword evidence="3" id="KW-1185">Reference proteome</keyword>
<dbReference type="Proteomes" id="UP001610446">
    <property type="component" value="Unassembled WGS sequence"/>
</dbReference>
<evidence type="ECO:0000313" key="2">
    <source>
        <dbReference type="EMBL" id="KAL2842031.1"/>
    </source>
</evidence>
<dbReference type="Pfam" id="PF22917">
    <property type="entry name" value="PRISE"/>
    <property type="match status" value="1"/>
</dbReference>
<dbReference type="InterPro" id="IPR036291">
    <property type="entry name" value="NAD(P)-bd_dom_sf"/>
</dbReference>
<feature type="domain" description="PRISE-like Rossmann-fold" evidence="1">
    <location>
        <begin position="4"/>
        <end position="272"/>
    </location>
</feature>
<dbReference type="InterPro" id="IPR055222">
    <property type="entry name" value="PRISE-like_Rossmann-fold"/>
</dbReference>
<dbReference type="Gene3D" id="3.40.50.720">
    <property type="entry name" value="NAD(P)-binding Rossmann-like Domain"/>
    <property type="match status" value="1"/>
</dbReference>
<dbReference type="PANTHER" id="PTHR32487:SF0">
    <property type="entry name" value="3-OXO-DELTA(4,5)-STEROID 5-BETA-REDUCTASE"/>
    <property type="match status" value="1"/>
</dbReference>
<organism evidence="2 3">
    <name type="scientific">Aspergillus pseudoustus</name>
    <dbReference type="NCBI Taxonomy" id="1810923"/>
    <lineage>
        <taxon>Eukaryota</taxon>
        <taxon>Fungi</taxon>
        <taxon>Dikarya</taxon>
        <taxon>Ascomycota</taxon>
        <taxon>Pezizomycotina</taxon>
        <taxon>Eurotiomycetes</taxon>
        <taxon>Eurotiomycetidae</taxon>
        <taxon>Eurotiales</taxon>
        <taxon>Aspergillaceae</taxon>
        <taxon>Aspergillus</taxon>
        <taxon>Aspergillus subgen. Nidulantes</taxon>
    </lineage>
</organism>
<accession>A0ABR4JPT7</accession>
<protein>
    <recommendedName>
        <fullName evidence="1">PRISE-like Rossmann-fold domain-containing protein</fullName>
    </recommendedName>
</protein>
<dbReference type="SUPFAM" id="SSF51735">
    <property type="entry name" value="NAD(P)-binding Rossmann-fold domains"/>
    <property type="match status" value="1"/>
</dbReference>
<dbReference type="CDD" id="cd08948">
    <property type="entry name" value="5beta-POR_like_SDR_a"/>
    <property type="match status" value="1"/>
</dbReference>
<evidence type="ECO:0000259" key="1">
    <source>
        <dbReference type="Pfam" id="PF22917"/>
    </source>
</evidence>
<gene>
    <name evidence="2" type="ORF">BJY01DRAFT_256858</name>
</gene>
<dbReference type="EMBL" id="JBFXLU010000103">
    <property type="protein sequence ID" value="KAL2842031.1"/>
    <property type="molecule type" value="Genomic_DNA"/>
</dbReference>
<comment type="caution">
    <text evidence="2">The sequence shown here is derived from an EMBL/GenBank/DDBJ whole genome shotgun (WGS) entry which is preliminary data.</text>
</comment>
<reference evidence="2 3" key="1">
    <citation type="submission" date="2024-07" db="EMBL/GenBank/DDBJ databases">
        <title>Section-level genome sequencing and comparative genomics of Aspergillus sections Usti and Cavernicolus.</title>
        <authorList>
            <consortium name="Lawrence Berkeley National Laboratory"/>
            <person name="Nybo J.L."/>
            <person name="Vesth T.C."/>
            <person name="Theobald S."/>
            <person name="Frisvad J.C."/>
            <person name="Larsen T.O."/>
            <person name="Kjaerboelling I."/>
            <person name="Rothschild-Mancinelli K."/>
            <person name="Lyhne E.K."/>
            <person name="Kogle M.E."/>
            <person name="Barry K."/>
            <person name="Clum A."/>
            <person name="Na H."/>
            <person name="Ledsgaard L."/>
            <person name="Lin J."/>
            <person name="Lipzen A."/>
            <person name="Kuo A."/>
            <person name="Riley R."/>
            <person name="Mondo S."/>
            <person name="Labutti K."/>
            <person name="Haridas S."/>
            <person name="Pangalinan J."/>
            <person name="Salamov A.A."/>
            <person name="Simmons B.A."/>
            <person name="Magnuson J.K."/>
            <person name="Chen J."/>
            <person name="Drula E."/>
            <person name="Henrissat B."/>
            <person name="Wiebenga A."/>
            <person name="Lubbers R.J."/>
            <person name="Gomes A.C."/>
            <person name="Makela M.R."/>
            <person name="Stajich J."/>
            <person name="Grigoriev I.V."/>
            <person name="Mortensen U.H."/>
            <person name="De Vries R.P."/>
            <person name="Baker S.E."/>
            <person name="Andersen M.R."/>
        </authorList>
    </citation>
    <scope>NUCLEOTIDE SEQUENCE [LARGE SCALE GENOMIC DNA]</scope>
    <source>
        <strain evidence="2 3">CBS 123904</strain>
    </source>
</reference>
<dbReference type="PANTHER" id="PTHR32487">
    <property type="entry name" value="3-OXO-DELTA(4,5)-STEROID 5-BETA-REDUCTASE"/>
    <property type="match status" value="1"/>
</dbReference>